<dbReference type="Proteomes" id="UP000026249">
    <property type="component" value="Unassembled WGS sequence"/>
</dbReference>
<sequence length="113" mass="13119">MFVKSYPFFVKGLSFGDVLFDTREEKNDVLDVEWKDKSGNSTIWMACRSQDDFDELYDCLREQFNVEGLAEFNLLSVCLMEWQALKELDEAVEGLGNSISFEIAYPSLRHEEV</sequence>
<name>A0A037ZPE7_9RHOB</name>
<keyword evidence="2" id="KW-1185">Reference proteome</keyword>
<dbReference type="EMBL" id="JFKE01000002">
    <property type="protein sequence ID" value="KAJ56706.1"/>
    <property type="molecule type" value="Genomic_DNA"/>
</dbReference>
<dbReference type="AlphaFoldDB" id="A0A037ZPE7"/>
<reference evidence="1 2" key="1">
    <citation type="submission" date="2014-03" db="EMBL/GenBank/DDBJ databases">
        <title>Draft Genome Sequence of Actibacterium mucosum KCTC 23349, a Marine Alphaproteobacterium with Complex Ionic Requirements Isolated from Mediterranean Seawater at Malvarrosa Beach, Valencia, Spain.</title>
        <authorList>
            <person name="Arahal D.R."/>
            <person name="Shao Z."/>
            <person name="Lai Q."/>
            <person name="Pujalte M.J."/>
        </authorList>
    </citation>
    <scope>NUCLEOTIDE SEQUENCE [LARGE SCALE GENOMIC DNA]</scope>
    <source>
        <strain evidence="1 2">KCTC 23349</strain>
    </source>
</reference>
<gene>
    <name evidence="1" type="ORF">ACMU_07130</name>
</gene>
<accession>A0A037ZPE7</accession>
<protein>
    <submittedName>
        <fullName evidence="1">Uncharacterized protein</fullName>
    </submittedName>
</protein>
<organism evidence="1 2">
    <name type="scientific">Actibacterium mucosum KCTC 23349</name>
    <dbReference type="NCBI Taxonomy" id="1454373"/>
    <lineage>
        <taxon>Bacteria</taxon>
        <taxon>Pseudomonadati</taxon>
        <taxon>Pseudomonadota</taxon>
        <taxon>Alphaproteobacteria</taxon>
        <taxon>Rhodobacterales</taxon>
        <taxon>Roseobacteraceae</taxon>
        <taxon>Actibacterium</taxon>
    </lineage>
</organism>
<evidence type="ECO:0000313" key="1">
    <source>
        <dbReference type="EMBL" id="KAJ56706.1"/>
    </source>
</evidence>
<proteinExistence type="predicted"/>
<comment type="caution">
    <text evidence="1">The sequence shown here is derived from an EMBL/GenBank/DDBJ whole genome shotgun (WGS) entry which is preliminary data.</text>
</comment>
<evidence type="ECO:0000313" key="2">
    <source>
        <dbReference type="Proteomes" id="UP000026249"/>
    </source>
</evidence>